<keyword evidence="1" id="KW-0812">Transmembrane</keyword>
<dbReference type="InterPro" id="IPR002656">
    <property type="entry name" value="Acyl_transf_3_dom"/>
</dbReference>
<sequence length="359" mass="41444">MAYEKGRKIVKRDTTIDLLKGIGITSIVIGHVRGYLPGGFPIVAYVYTYHIMVFLFVAGMCFKPQNNTPPYMQIGKRLGGLLPLYTIYSIFFVACHNLFRKVHILSNDIPKYGKREIIQNILNSLSFGTSERLLGAFWFVPMFFMAVSFFIIIFYKMEQIKKTIWGHILAMFVCSIVGIVLNYKEVYLNYHIQTSILGISIIYLGCFYKKYRMKFEKYLKWWYAPILGTMIWGILSLKIGMIELSVNQIMHPALFYPVTLIGILFCLCLAEGIKKVRPLCKMFATIGKNSYHIMALHFLAFKCVDLVAVRIFKDGNDVLGKFTVSYENLWWIYYIAGIAIPIAVIYALKYIRNKLSKLN</sequence>
<dbReference type="Proteomes" id="UP000293506">
    <property type="component" value="Unassembled WGS sequence"/>
</dbReference>
<evidence type="ECO:0000259" key="2">
    <source>
        <dbReference type="Pfam" id="PF01757"/>
    </source>
</evidence>
<feature type="transmembrane region" description="Helical" evidence="1">
    <location>
        <begin position="164"/>
        <end position="184"/>
    </location>
</feature>
<dbReference type="Pfam" id="PF01757">
    <property type="entry name" value="Acyl_transf_3"/>
    <property type="match status" value="1"/>
</dbReference>
<feature type="transmembrane region" description="Helical" evidence="1">
    <location>
        <begin position="82"/>
        <end position="99"/>
    </location>
</feature>
<comment type="caution">
    <text evidence="3">The sequence shown here is derived from an EMBL/GenBank/DDBJ whole genome shotgun (WGS) entry which is preliminary data.</text>
</comment>
<organism evidence="3 4">
    <name type="scientific">Blautia obeum</name>
    <dbReference type="NCBI Taxonomy" id="40520"/>
    <lineage>
        <taxon>Bacteria</taxon>
        <taxon>Bacillati</taxon>
        <taxon>Bacillota</taxon>
        <taxon>Clostridia</taxon>
        <taxon>Lachnospirales</taxon>
        <taxon>Lachnospiraceae</taxon>
        <taxon>Blautia</taxon>
    </lineage>
</organism>
<dbReference type="AlphaFoldDB" id="A0A4Q5GEV7"/>
<reference evidence="3 4" key="1">
    <citation type="journal article" date="2019" name="Science, e1252229">
        <title>Invertible promoters mediate bacterial phase variation, antibiotic resistance, and host adaptation in the gut.</title>
        <authorList>
            <person name="Jiang X."/>
            <person name="Hall A.B."/>
            <person name="Arthur T.D."/>
            <person name="Plichta D.R."/>
            <person name="Covington C.T."/>
            <person name="Poyet M."/>
            <person name="Crothers J."/>
            <person name="Moses P.L."/>
            <person name="Tolonen A.C."/>
            <person name="Vlamakis H."/>
            <person name="Alm E.J."/>
            <person name="Xavier R.J."/>
        </authorList>
    </citation>
    <scope>NUCLEOTIDE SEQUENCE [LARGE SCALE GENOMIC DNA]</scope>
    <source>
        <strain evidence="4">af_0058</strain>
    </source>
</reference>
<accession>A0A4Q5GEV7</accession>
<feature type="transmembrane region" description="Helical" evidence="1">
    <location>
        <begin position="253"/>
        <end position="270"/>
    </location>
</feature>
<feature type="transmembrane region" description="Helical" evidence="1">
    <location>
        <begin position="221"/>
        <end position="241"/>
    </location>
</feature>
<feature type="domain" description="Acyltransferase 3" evidence="2">
    <location>
        <begin position="16"/>
        <end position="348"/>
    </location>
</feature>
<feature type="transmembrane region" description="Helical" evidence="1">
    <location>
        <begin position="291"/>
        <end position="311"/>
    </location>
</feature>
<feature type="transmembrane region" description="Helical" evidence="1">
    <location>
        <begin position="190"/>
        <end position="209"/>
    </location>
</feature>
<gene>
    <name evidence="3" type="ORF">EAI82_08780</name>
</gene>
<evidence type="ECO:0000313" key="3">
    <source>
        <dbReference type="EMBL" id="RYT66644.1"/>
    </source>
</evidence>
<protein>
    <recommendedName>
        <fullName evidence="2">Acyltransferase 3 domain-containing protein</fullName>
    </recommendedName>
</protein>
<feature type="transmembrane region" description="Helical" evidence="1">
    <location>
        <begin position="331"/>
        <end position="351"/>
    </location>
</feature>
<evidence type="ECO:0000313" key="4">
    <source>
        <dbReference type="Proteomes" id="UP000293506"/>
    </source>
</evidence>
<keyword evidence="1" id="KW-0472">Membrane</keyword>
<dbReference type="GO" id="GO:0016747">
    <property type="term" value="F:acyltransferase activity, transferring groups other than amino-acyl groups"/>
    <property type="evidence" value="ECO:0007669"/>
    <property type="project" value="InterPro"/>
</dbReference>
<dbReference type="EMBL" id="RCXQ01000007">
    <property type="protein sequence ID" value="RYT66644.1"/>
    <property type="molecule type" value="Genomic_DNA"/>
</dbReference>
<feature type="transmembrane region" description="Helical" evidence="1">
    <location>
        <begin position="42"/>
        <end position="62"/>
    </location>
</feature>
<feature type="transmembrane region" description="Helical" evidence="1">
    <location>
        <begin position="133"/>
        <end position="155"/>
    </location>
</feature>
<name>A0A4Q5GEV7_9FIRM</name>
<proteinExistence type="predicted"/>
<keyword evidence="1" id="KW-1133">Transmembrane helix</keyword>
<evidence type="ECO:0000256" key="1">
    <source>
        <dbReference type="SAM" id="Phobius"/>
    </source>
</evidence>